<organism evidence="4 5">
    <name type="scientific">Caballeronia sordidicola</name>
    <name type="common">Burkholderia sordidicola</name>
    <dbReference type="NCBI Taxonomy" id="196367"/>
    <lineage>
        <taxon>Bacteria</taxon>
        <taxon>Pseudomonadati</taxon>
        <taxon>Pseudomonadota</taxon>
        <taxon>Betaproteobacteria</taxon>
        <taxon>Burkholderiales</taxon>
        <taxon>Burkholderiaceae</taxon>
        <taxon>Caballeronia</taxon>
    </lineage>
</organism>
<dbReference type="Proteomes" id="UP000195221">
    <property type="component" value="Unassembled WGS sequence"/>
</dbReference>
<dbReference type="EMBL" id="NBTZ01000115">
    <property type="protein sequence ID" value="OTP69467.1"/>
    <property type="molecule type" value="Genomic_DNA"/>
</dbReference>
<dbReference type="Pfam" id="PF05272">
    <property type="entry name" value="VapE-like_dom"/>
    <property type="match status" value="1"/>
</dbReference>
<gene>
    <name evidence="4" type="ORF">PAMC26577_30980</name>
</gene>
<feature type="domain" description="Virulence-associated protein E-like" evidence="1">
    <location>
        <begin position="577"/>
        <end position="789"/>
    </location>
</feature>
<dbReference type="Pfam" id="PF22548">
    <property type="entry name" value="AEP-TOTE"/>
    <property type="match status" value="1"/>
</dbReference>
<feature type="domain" description="Primase C-terminal 2" evidence="2">
    <location>
        <begin position="274"/>
        <end position="335"/>
    </location>
</feature>
<dbReference type="PANTHER" id="PTHR34985:SF1">
    <property type="entry name" value="SLR0554 PROTEIN"/>
    <property type="match status" value="1"/>
</dbReference>
<evidence type="ECO:0000259" key="1">
    <source>
        <dbReference type="Pfam" id="PF05272"/>
    </source>
</evidence>
<dbReference type="AlphaFoldDB" id="A0A242MDU5"/>
<accession>A0A242MDU5</accession>
<dbReference type="InterPro" id="IPR054347">
    <property type="entry name" value="TOTE_primase"/>
</dbReference>
<evidence type="ECO:0000259" key="3">
    <source>
        <dbReference type="Pfam" id="PF22548"/>
    </source>
</evidence>
<dbReference type="InterPro" id="IPR007936">
    <property type="entry name" value="VapE-like_dom"/>
</dbReference>
<dbReference type="PANTHER" id="PTHR34985">
    <property type="entry name" value="SLR0554 PROTEIN"/>
    <property type="match status" value="1"/>
</dbReference>
<dbReference type="GO" id="GO:0016817">
    <property type="term" value="F:hydrolase activity, acting on acid anhydrides"/>
    <property type="evidence" value="ECO:0007669"/>
    <property type="project" value="InterPro"/>
</dbReference>
<dbReference type="InterPro" id="IPR014819">
    <property type="entry name" value="PriCT_2"/>
</dbReference>
<evidence type="ECO:0000313" key="5">
    <source>
        <dbReference type="Proteomes" id="UP000195221"/>
    </source>
</evidence>
<feature type="domain" description="TOTE conflict system primase" evidence="3">
    <location>
        <begin position="54"/>
        <end position="201"/>
    </location>
</feature>
<sequence>MNALPHALNQTSIDARDGNVARNDHPLYVAALKPLLDRGRRDIRARKGKGNNQTICERLPLDDTALLKHVAGSQQYGAYFLSPGETTTRKAALDFDSHNGESTWEEMRTCALKVITAAKAYGLRPNSFRSRGGRGINVLYLWSDPQDAYTVRKVFGEILGSVGLADGARGGIAAGVVEVFPKQDVGSDVGHMLYLPLAGKSVPLDEEMQPLERSALLDIDWSISDSIQTRERPAQVERSTTPVPVELEEIGKLIDQIPNAGEHELPYEKGPEGRDYLSMIIAIHRATDGSDDGLTLAHALAAKSSKYDDKDVDHRYRSVTAREGGITVETLRSAARHFSADCTEQFGVIEDPVDSQGQPLREPTIRERIEQCADHRAVIDLLNSADPKMIDSKDFGVLKTLAKKKLRGLGQDMSVGEIAAEIGRNLRPPPAQARTLNTLQTDSLLLSMADHDLAMNRDPAVLYAPWFKRAWRDKLLLSPPTPTKASAPLPELTNIMVALQHDPIFKGMFGFNVFAERTEVLRPNVFGFPVGEWLDVYDATLCEWVQRIGIRAGLSLIQNAVDPVAYSNRVNPLQEYLRGLTWDKTLRIDRWLETYVGTPRSEYARLVGPKWLIGAVARAIRPGCKMDNVLILNGPQGRRKSTTFAVLGGAWFQDTMPDIKKKDALEGLRGAWICEMGELSAMRAAEIEPMKSFVAAKIDHYRPSYGRRARDFERTCVFGGTTNSDKYLKDDENRRFWPVVVGESIDIEGLKRDRDQLWAEAVHKFDAGEKWWLSAEEDLHAVAVQEDYKIDDDWAPVITAWVKRVEDGDFQIDASCEPDTLTAHITNARIKIQALKIREADLGNKDAEGKRISQVMKKLGYKYIKKRFGQTTERVWIKTTEGSLQ</sequence>
<evidence type="ECO:0000259" key="2">
    <source>
        <dbReference type="Pfam" id="PF08707"/>
    </source>
</evidence>
<protein>
    <submittedName>
        <fullName evidence="4">DNA primase, phage associated P4-type</fullName>
    </submittedName>
</protein>
<dbReference type="Pfam" id="PF08707">
    <property type="entry name" value="PriCT_2"/>
    <property type="match status" value="1"/>
</dbReference>
<evidence type="ECO:0000313" key="4">
    <source>
        <dbReference type="EMBL" id="OTP69467.1"/>
    </source>
</evidence>
<dbReference type="RefSeq" id="WP_075359857.1">
    <property type="nucleotide sequence ID" value="NZ_MSRG01000081.1"/>
</dbReference>
<proteinExistence type="predicted"/>
<name>A0A242MDU5_CABSO</name>
<reference evidence="4 5" key="1">
    <citation type="submission" date="2017-03" db="EMBL/GenBank/DDBJ databases">
        <title>Genome analysis of strain PAMC 26577.</title>
        <authorList>
            <person name="Oh H.-M."/>
            <person name="Yang J.-A."/>
        </authorList>
    </citation>
    <scope>NUCLEOTIDE SEQUENCE [LARGE SCALE GENOMIC DNA]</scope>
    <source>
        <strain evidence="4 5">PAMC 26577</strain>
    </source>
</reference>
<comment type="caution">
    <text evidence="4">The sequence shown here is derived from an EMBL/GenBank/DDBJ whole genome shotgun (WGS) entry which is preliminary data.</text>
</comment>